<dbReference type="Pfam" id="PF14088">
    <property type="entry name" value="DUF4268"/>
    <property type="match status" value="1"/>
</dbReference>
<evidence type="ECO:0000313" key="3">
    <source>
        <dbReference type="Proteomes" id="UP000627292"/>
    </source>
</evidence>
<gene>
    <name evidence="2" type="ORF">GCM10011379_05770</name>
</gene>
<dbReference type="RefSeq" id="WP_188950472.1">
    <property type="nucleotide sequence ID" value="NZ_BMIB01000001.1"/>
</dbReference>
<evidence type="ECO:0000259" key="1">
    <source>
        <dbReference type="Pfam" id="PF14088"/>
    </source>
</evidence>
<keyword evidence="3" id="KW-1185">Reference proteome</keyword>
<dbReference type="InterPro" id="IPR025364">
    <property type="entry name" value="DUF4268"/>
</dbReference>
<dbReference type="EMBL" id="BMIB01000001">
    <property type="protein sequence ID" value="GGH59222.1"/>
    <property type="molecule type" value="Genomic_DNA"/>
</dbReference>
<feature type="domain" description="DUF4268" evidence="1">
    <location>
        <begin position="11"/>
        <end position="145"/>
    </location>
</feature>
<reference evidence="2" key="2">
    <citation type="submission" date="2020-09" db="EMBL/GenBank/DDBJ databases">
        <authorList>
            <person name="Sun Q."/>
            <person name="Zhou Y."/>
        </authorList>
    </citation>
    <scope>NUCLEOTIDE SEQUENCE</scope>
    <source>
        <strain evidence="2">CGMCC 1.15290</strain>
    </source>
</reference>
<name>A0A917IPC7_9BACT</name>
<organism evidence="2 3">
    <name type="scientific">Filimonas zeae</name>
    <dbReference type="NCBI Taxonomy" id="1737353"/>
    <lineage>
        <taxon>Bacteria</taxon>
        <taxon>Pseudomonadati</taxon>
        <taxon>Bacteroidota</taxon>
        <taxon>Chitinophagia</taxon>
        <taxon>Chitinophagales</taxon>
        <taxon>Chitinophagaceae</taxon>
        <taxon>Filimonas</taxon>
    </lineage>
</organism>
<comment type="caution">
    <text evidence="2">The sequence shown here is derived from an EMBL/GenBank/DDBJ whole genome shotgun (WGS) entry which is preliminary data.</text>
</comment>
<reference evidence="2" key="1">
    <citation type="journal article" date="2014" name="Int. J. Syst. Evol. Microbiol.">
        <title>Complete genome sequence of Corynebacterium casei LMG S-19264T (=DSM 44701T), isolated from a smear-ripened cheese.</title>
        <authorList>
            <consortium name="US DOE Joint Genome Institute (JGI-PGF)"/>
            <person name="Walter F."/>
            <person name="Albersmeier A."/>
            <person name="Kalinowski J."/>
            <person name="Ruckert C."/>
        </authorList>
    </citation>
    <scope>NUCLEOTIDE SEQUENCE</scope>
    <source>
        <strain evidence="2">CGMCC 1.15290</strain>
    </source>
</reference>
<dbReference type="Proteomes" id="UP000627292">
    <property type="component" value="Unassembled WGS sequence"/>
</dbReference>
<protein>
    <recommendedName>
        <fullName evidence="1">DUF4268 domain-containing protein</fullName>
    </recommendedName>
</protein>
<evidence type="ECO:0000313" key="2">
    <source>
        <dbReference type="EMBL" id="GGH59222.1"/>
    </source>
</evidence>
<accession>A0A917IPC7</accession>
<proteinExistence type="predicted"/>
<sequence>MYTKEEASRQKQAFWTAFGKYMQPVLSADGEPVSWVNYKTGVSGIQFKMDVDRSRAVISILLSQADLRLQQLHYQQFVQLKAMLHSALEGEEWNWQEAAPDDYGKIVSSISKTLPGVNIHRQEDWAAIISFLKPRIIALDAFWSTAKYGFEMLA</sequence>
<dbReference type="AlphaFoldDB" id="A0A917IPC7"/>